<sequence length="124" mass="13646">MPMSMFFVLFFSLWVAIVSAQDYGSTLEVTITYKPTVESGIHAEQQYDEKDGKFGQCFPTASSGSGHVVTGIRASVPAICVQYELADCKGKVLDQKFEFQSFVESPSINLATAKSLVCIPKYQK</sequence>
<keyword evidence="3" id="KW-1185">Reference proteome</keyword>
<accession>A0A1X2I1C8</accession>
<protein>
    <submittedName>
        <fullName evidence="2">Uncharacterized protein</fullName>
    </submittedName>
</protein>
<evidence type="ECO:0000313" key="2">
    <source>
        <dbReference type="EMBL" id="ORZ07350.1"/>
    </source>
</evidence>
<gene>
    <name evidence="2" type="ORF">BCR42DRAFT_426100</name>
</gene>
<feature type="signal peptide" evidence="1">
    <location>
        <begin position="1"/>
        <end position="20"/>
    </location>
</feature>
<proteinExistence type="predicted"/>
<organism evidence="2 3">
    <name type="scientific">Absidia repens</name>
    <dbReference type="NCBI Taxonomy" id="90262"/>
    <lineage>
        <taxon>Eukaryota</taxon>
        <taxon>Fungi</taxon>
        <taxon>Fungi incertae sedis</taxon>
        <taxon>Mucoromycota</taxon>
        <taxon>Mucoromycotina</taxon>
        <taxon>Mucoromycetes</taxon>
        <taxon>Mucorales</taxon>
        <taxon>Cunninghamellaceae</taxon>
        <taxon>Absidia</taxon>
    </lineage>
</organism>
<name>A0A1X2I1C8_9FUNG</name>
<reference evidence="2 3" key="1">
    <citation type="submission" date="2016-07" db="EMBL/GenBank/DDBJ databases">
        <title>Pervasive Adenine N6-methylation of Active Genes in Fungi.</title>
        <authorList>
            <consortium name="DOE Joint Genome Institute"/>
            <person name="Mondo S.J."/>
            <person name="Dannebaum R.O."/>
            <person name="Kuo R.C."/>
            <person name="Labutti K."/>
            <person name="Haridas S."/>
            <person name="Kuo A."/>
            <person name="Salamov A."/>
            <person name="Ahrendt S.R."/>
            <person name="Lipzen A."/>
            <person name="Sullivan W."/>
            <person name="Andreopoulos W.B."/>
            <person name="Clum A."/>
            <person name="Lindquist E."/>
            <person name="Daum C."/>
            <person name="Ramamoorthy G.K."/>
            <person name="Gryganskyi A."/>
            <person name="Culley D."/>
            <person name="Magnuson J.K."/>
            <person name="James T.Y."/>
            <person name="O'Malley M.A."/>
            <person name="Stajich J.E."/>
            <person name="Spatafora J.W."/>
            <person name="Visel A."/>
            <person name="Grigoriev I.V."/>
        </authorList>
    </citation>
    <scope>NUCLEOTIDE SEQUENCE [LARGE SCALE GENOMIC DNA]</scope>
    <source>
        <strain evidence="2 3">NRRL 1336</strain>
    </source>
</reference>
<dbReference type="EMBL" id="MCGE01000035">
    <property type="protein sequence ID" value="ORZ07350.1"/>
    <property type="molecule type" value="Genomic_DNA"/>
</dbReference>
<feature type="chain" id="PRO_5012913988" evidence="1">
    <location>
        <begin position="21"/>
        <end position="124"/>
    </location>
</feature>
<evidence type="ECO:0000313" key="3">
    <source>
        <dbReference type="Proteomes" id="UP000193560"/>
    </source>
</evidence>
<keyword evidence="1" id="KW-0732">Signal</keyword>
<dbReference type="Proteomes" id="UP000193560">
    <property type="component" value="Unassembled WGS sequence"/>
</dbReference>
<evidence type="ECO:0000256" key="1">
    <source>
        <dbReference type="SAM" id="SignalP"/>
    </source>
</evidence>
<dbReference type="AlphaFoldDB" id="A0A1X2I1C8"/>
<comment type="caution">
    <text evidence="2">The sequence shown here is derived from an EMBL/GenBank/DDBJ whole genome shotgun (WGS) entry which is preliminary data.</text>
</comment>